<dbReference type="EMBL" id="CDNC01000050">
    <property type="protein sequence ID" value="CEM63297.1"/>
    <property type="molecule type" value="Genomic_DNA"/>
</dbReference>
<evidence type="ECO:0000313" key="2">
    <source>
        <dbReference type="Proteomes" id="UP000042527"/>
    </source>
</evidence>
<proteinExistence type="predicted"/>
<evidence type="ECO:0000313" key="1">
    <source>
        <dbReference type="EMBL" id="CEM63297.1"/>
    </source>
</evidence>
<organism evidence="1 2">
    <name type="scientific">Treponema phagedenis</name>
    <dbReference type="NCBI Taxonomy" id="162"/>
    <lineage>
        <taxon>Bacteria</taxon>
        <taxon>Pseudomonadati</taxon>
        <taxon>Spirochaetota</taxon>
        <taxon>Spirochaetia</taxon>
        <taxon>Spirochaetales</taxon>
        <taxon>Treponemataceae</taxon>
        <taxon>Treponema</taxon>
    </lineage>
</organism>
<sequence length="39" mass="4509">MANRIDNSNYTSSLSAHFLTADDIKQKKTKIKKQKQNKN</sequence>
<dbReference type="Proteomes" id="UP000042527">
    <property type="component" value="Unassembled WGS sequence"/>
</dbReference>
<gene>
    <name evidence="1" type="ORF">TPHV1_80050</name>
</gene>
<protein>
    <submittedName>
        <fullName evidence="1">Uncharacterized protein</fullName>
    </submittedName>
</protein>
<keyword evidence="2" id="KW-1185">Reference proteome</keyword>
<name>A0A0B7H070_TREPH</name>
<reference evidence="2" key="1">
    <citation type="submission" date="2015-01" db="EMBL/GenBank/DDBJ databases">
        <authorList>
            <person name="Manzoor Shahid"/>
            <person name="Zubair Saima"/>
        </authorList>
    </citation>
    <scope>NUCLEOTIDE SEQUENCE [LARGE SCALE GENOMIC DNA]</scope>
    <source>
        <strain evidence="2">V1</strain>
    </source>
</reference>
<dbReference type="AlphaFoldDB" id="A0A0B7H070"/>
<accession>A0A0B7H070</accession>